<name>A0ABN6P219_9PROT</name>
<keyword evidence="2" id="KW-1185">Reference proteome</keyword>
<sequence length="201" mass="21462">MRGRDAAAMTHLALPRRAAAVLVFGTLAACNRPPPPFVALPADPNNPFADLARQGILHTAYAFADPQRLAGRPAEAAQAISEAEFLAIDLSTNQRWTEMLPLVQIAFLQARPEWRGALGIAPEAEPQTVIDAMTRVRMGVGAGDEAAAAAALAPPLVTPGGAPSFARLSALPPLPQTAWAAIRAQNELWRIQRQGSRDRWP</sequence>
<accession>A0ABN6P219</accession>
<evidence type="ECO:0000313" key="1">
    <source>
        <dbReference type="EMBL" id="BDG72330.1"/>
    </source>
</evidence>
<reference evidence="1 2" key="1">
    <citation type="journal article" date="2016" name="Microbes Environ.">
        <title>Phylogenetically diverse aerobic anoxygenic phototrophic bacteria isolated from epilithic biofilms in Tama river, Japan.</title>
        <authorList>
            <person name="Hirose S."/>
            <person name="Matsuura K."/>
            <person name="Haruta S."/>
        </authorList>
    </citation>
    <scope>NUCLEOTIDE SEQUENCE [LARGE SCALE GENOMIC DNA]</scope>
    <source>
        <strain evidence="1 2">S08</strain>
    </source>
</reference>
<dbReference type="PROSITE" id="PS51257">
    <property type="entry name" value="PROKAR_LIPOPROTEIN"/>
    <property type="match status" value="1"/>
</dbReference>
<dbReference type="Proteomes" id="UP000831327">
    <property type="component" value="Chromosome"/>
</dbReference>
<protein>
    <submittedName>
        <fullName evidence="1">Uncharacterized protein</fullName>
    </submittedName>
</protein>
<gene>
    <name evidence="1" type="ORF">Rmf_22590</name>
</gene>
<evidence type="ECO:0000313" key="2">
    <source>
        <dbReference type="Proteomes" id="UP000831327"/>
    </source>
</evidence>
<proteinExistence type="predicted"/>
<dbReference type="EMBL" id="AP025637">
    <property type="protein sequence ID" value="BDG72330.1"/>
    <property type="molecule type" value="Genomic_DNA"/>
</dbReference>
<organism evidence="1 2">
    <name type="scientific">Roseomonas fluvialis</name>
    <dbReference type="NCBI Taxonomy" id="1750527"/>
    <lineage>
        <taxon>Bacteria</taxon>
        <taxon>Pseudomonadati</taxon>
        <taxon>Pseudomonadota</taxon>
        <taxon>Alphaproteobacteria</taxon>
        <taxon>Acetobacterales</taxon>
        <taxon>Roseomonadaceae</taxon>
        <taxon>Roseomonas</taxon>
    </lineage>
</organism>